<dbReference type="GO" id="GO:0016471">
    <property type="term" value="C:vacuolar proton-transporting V-type ATPase complex"/>
    <property type="evidence" value="ECO:0007669"/>
    <property type="project" value="TreeGrafter"/>
</dbReference>
<evidence type="ECO:0000256" key="1">
    <source>
        <dbReference type="ARBA" id="ARBA00004141"/>
    </source>
</evidence>
<evidence type="ECO:0000256" key="3">
    <source>
        <dbReference type="ARBA" id="ARBA00022448"/>
    </source>
</evidence>
<keyword evidence="3" id="KW-0813">Transport</keyword>
<protein>
    <submittedName>
        <fullName evidence="9">V/A-type H+-transporting ATPase subunit I</fullName>
    </submittedName>
</protein>
<dbReference type="AlphaFoldDB" id="A0A7X0I961"/>
<comment type="subcellular location">
    <subcellularLocation>
        <location evidence="1">Membrane</location>
        <topology evidence="1">Multi-pass membrane protein</topology>
    </subcellularLocation>
</comment>
<keyword evidence="10" id="KW-1185">Reference proteome</keyword>
<dbReference type="EMBL" id="JACHIU010000001">
    <property type="protein sequence ID" value="MBB6470909.1"/>
    <property type="molecule type" value="Genomic_DNA"/>
</dbReference>
<feature type="transmembrane region" description="Helical" evidence="8">
    <location>
        <begin position="130"/>
        <end position="159"/>
    </location>
</feature>
<feature type="transmembrane region" description="Helical" evidence="8">
    <location>
        <begin position="271"/>
        <end position="296"/>
    </location>
</feature>
<feature type="transmembrane region" description="Helical" evidence="8">
    <location>
        <begin position="352"/>
        <end position="378"/>
    </location>
</feature>
<comment type="caution">
    <text evidence="9">The sequence shown here is derived from an EMBL/GenBank/DDBJ whole genome shotgun (WGS) entry which is preliminary data.</text>
</comment>
<keyword evidence="4 8" id="KW-0812">Transmembrane</keyword>
<evidence type="ECO:0000313" key="10">
    <source>
        <dbReference type="Proteomes" id="UP000555564"/>
    </source>
</evidence>
<dbReference type="InterPro" id="IPR002490">
    <property type="entry name" value="V-ATPase_116kDa_su"/>
</dbReference>
<sequence length="424" mass="43647">MSWRDALVPVRMRRIAVAAPQDALDDVLGLAAGTGCVDMDGAAGVEECAGHAVVRDDVAVVLGWTPARDADALARTLAPAGGAVVPLPHPPGVEAPSLLRGQGLRGSVTPLVRTYGTVPYADLDPVAPAALAYVLMFGMMFGDAGHGLMLLGLAAALRAGWPARLARYRGAWPFVAGAGLASVVFGLLYGEFFGPTGLVPVLWLEPMANPGPLLLAALSVGALLLSGAYLLGGVNRWREGGLALALYSPAGIAGGATFAGMGLAAGGWYLAWTWLTAAGLAVAVTGLALVLAGFLAEGGGVTQAVIRSVDVVVRIGSNVASFARLAAFGLTHAAIGWIVWRATTGLWPTAPAFAVLVLTAGNLLAFALEALVAAVQALRLSYYELFSRIFQAEGRPFRPLRAKEAPRCPLRHDEGSSPSVRSSC</sequence>
<dbReference type="PANTHER" id="PTHR11629:SF63">
    <property type="entry name" value="V-TYPE PROTON ATPASE SUBUNIT A"/>
    <property type="match status" value="1"/>
</dbReference>
<feature type="transmembrane region" description="Helical" evidence="8">
    <location>
        <begin position="213"/>
        <end position="232"/>
    </location>
</feature>
<evidence type="ECO:0000256" key="4">
    <source>
        <dbReference type="ARBA" id="ARBA00022692"/>
    </source>
</evidence>
<dbReference type="GO" id="GO:0051117">
    <property type="term" value="F:ATPase binding"/>
    <property type="evidence" value="ECO:0007669"/>
    <property type="project" value="TreeGrafter"/>
</dbReference>
<evidence type="ECO:0000256" key="5">
    <source>
        <dbReference type="ARBA" id="ARBA00022989"/>
    </source>
</evidence>
<dbReference type="RefSeq" id="WP_184978204.1">
    <property type="nucleotide sequence ID" value="NZ_BAAALO010000069.1"/>
</dbReference>
<evidence type="ECO:0000256" key="2">
    <source>
        <dbReference type="ARBA" id="ARBA00009904"/>
    </source>
</evidence>
<feature type="transmembrane region" description="Helical" evidence="8">
    <location>
        <begin position="317"/>
        <end position="340"/>
    </location>
</feature>
<dbReference type="PANTHER" id="PTHR11629">
    <property type="entry name" value="VACUOLAR PROTON ATPASES"/>
    <property type="match status" value="1"/>
</dbReference>
<dbReference type="GO" id="GO:0046961">
    <property type="term" value="F:proton-transporting ATPase activity, rotational mechanism"/>
    <property type="evidence" value="ECO:0007669"/>
    <property type="project" value="InterPro"/>
</dbReference>
<comment type="similarity">
    <text evidence="2">Belongs to the V-ATPase 116 kDa subunit family.</text>
</comment>
<dbReference type="GO" id="GO:0033179">
    <property type="term" value="C:proton-transporting V-type ATPase, V0 domain"/>
    <property type="evidence" value="ECO:0007669"/>
    <property type="project" value="InterPro"/>
</dbReference>
<dbReference type="GO" id="GO:0007035">
    <property type="term" value="P:vacuolar acidification"/>
    <property type="evidence" value="ECO:0007669"/>
    <property type="project" value="TreeGrafter"/>
</dbReference>
<feature type="transmembrane region" description="Helical" evidence="8">
    <location>
        <begin position="171"/>
        <end position="193"/>
    </location>
</feature>
<accession>A0A7X0I961</accession>
<name>A0A7X0I961_9ACTN</name>
<keyword evidence="6" id="KW-0406">Ion transport</keyword>
<evidence type="ECO:0000313" key="9">
    <source>
        <dbReference type="EMBL" id="MBB6470909.1"/>
    </source>
</evidence>
<organism evidence="9 10">
    <name type="scientific">Sphaerisporangium rubeum</name>
    <dbReference type="NCBI Taxonomy" id="321317"/>
    <lineage>
        <taxon>Bacteria</taxon>
        <taxon>Bacillati</taxon>
        <taxon>Actinomycetota</taxon>
        <taxon>Actinomycetes</taxon>
        <taxon>Streptosporangiales</taxon>
        <taxon>Streptosporangiaceae</taxon>
        <taxon>Sphaerisporangium</taxon>
    </lineage>
</organism>
<evidence type="ECO:0000256" key="7">
    <source>
        <dbReference type="ARBA" id="ARBA00023136"/>
    </source>
</evidence>
<feature type="transmembrane region" description="Helical" evidence="8">
    <location>
        <begin position="244"/>
        <end position="265"/>
    </location>
</feature>
<keyword evidence="5 8" id="KW-1133">Transmembrane helix</keyword>
<dbReference type="Proteomes" id="UP000555564">
    <property type="component" value="Unassembled WGS sequence"/>
</dbReference>
<proteinExistence type="inferred from homology"/>
<reference evidence="9 10" key="1">
    <citation type="submission" date="2020-08" db="EMBL/GenBank/DDBJ databases">
        <title>Sequencing the genomes of 1000 actinobacteria strains.</title>
        <authorList>
            <person name="Klenk H.-P."/>
        </authorList>
    </citation>
    <scope>NUCLEOTIDE SEQUENCE [LARGE SCALE GENOMIC DNA]</scope>
    <source>
        <strain evidence="9 10">DSM 44936</strain>
    </source>
</reference>
<evidence type="ECO:0000256" key="6">
    <source>
        <dbReference type="ARBA" id="ARBA00023065"/>
    </source>
</evidence>
<evidence type="ECO:0000256" key="8">
    <source>
        <dbReference type="SAM" id="Phobius"/>
    </source>
</evidence>
<gene>
    <name evidence="9" type="ORF">BJ992_000340</name>
</gene>
<dbReference type="Pfam" id="PF01496">
    <property type="entry name" value="V_ATPase_I"/>
    <property type="match status" value="1"/>
</dbReference>
<keyword evidence="7 8" id="KW-0472">Membrane</keyword>